<comment type="caution">
    <text evidence="1">The sequence shown here is derived from an EMBL/GenBank/DDBJ whole genome shotgun (WGS) entry which is preliminary data.</text>
</comment>
<dbReference type="RefSeq" id="WP_274191680.1">
    <property type="nucleotide sequence ID" value="NZ_BAABHN010000047.1"/>
</dbReference>
<sequence length="79" mass="7715">MNLHIERIVVYGARLGPEDERALGAAVAAELTRLLTVGGPPPARPASVLAAPPVSTATSGAALGVGIAGAVYRGLGGDG</sequence>
<proteinExistence type="predicted"/>
<evidence type="ECO:0000313" key="2">
    <source>
        <dbReference type="Proteomes" id="UP001595909"/>
    </source>
</evidence>
<organism evidence="1 2">
    <name type="scientific">Actinomycetospora chibensis</name>
    <dbReference type="NCBI Taxonomy" id="663606"/>
    <lineage>
        <taxon>Bacteria</taxon>
        <taxon>Bacillati</taxon>
        <taxon>Actinomycetota</taxon>
        <taxon>Actinomycetes</taxon>
        <taxon>Pseudonocardiales</taxon>
        <taxon>Pseudonocardiaceae</taxon>
        <taxon>Actinomycetospora</taxon>
    </lineage>
</organism>
<name>A0ABV9RN19_9PSEU</name>
<dbReference type="EMBL" id="JBHSIM010000047">
    <property type="protein sequence ID" value="MFC4835208.1"/>
    <property type="molecule type" value="Genomic_DNA"/>
</dbReference>
<gene>
    <name evidence="1" type="ORF">ACFPEL_22560</name>
</gene>
<protein>
    <submittedName>
        <fullName evidence="1">Uncharacterized protein</fullName>
    </submittedName>
</protein>
<keyword evidence="2" id="KW-1185">Reference proteome</keyword>
<evidence type="ECO:0000313" key="1">
    <source>
        <dbReference type="EMBL" id="MFC4835208.1"/>
    </source>
</evidence>
<accession>A0ABV9RN19</accession>
<dbReference type="Proteomes" id="UP001595909">
    <property type="component" value="Unassembled WGS sequence"/>
</dbReference>
<reference evidence="2" key="1">
    <citation type="journal article" date="2019" name="Int. J. Syst. Evol. Microbiol.">
        <title>The Global Catalogue of Microorganisms (GCM) 10K type strain sequencing project: providing services to taxonomists for standard genome sequencing and annotation.</title>
        <authorList>
            <consortium name="The Broad Institute Genomics Platform"/>
            <consortium name="The Broad Institute Genome Sequencing Center for Infectious Disease"/>
            <person name="Wu L."/>
            <person name="Ma J."/>
        </authorList>
    </citation>
    <scope>NUCLEOTIDE SEQUENCE [LARGE SCALE GENOMIC DNA]</scope>
    <source>
        <strain evidence="2">CCUG 50347</strain>
    </source>
</reference>